<dbReference type="PATRIC" id="fig|413882.6.peg.531"/>
<organism evidence="13 14">
    <name type="scientific">Caldimonas brevitalea</name>
    <dbReference type="NCBI Taxonomy" id="413882"/>
    <lineage>
        <taxon>Bacteria</taxon>
        <taxon>Pseudomonadati</taxon>
        <taxon>Pseudomonadota</taxon>
        <taxon>Betaproteobacteria</taxon>
        <taxon>Burkholderiales</taxon>
        <taxon>Sphaerotilaceae</taxon>
        <taxon>Caldimonas</taxon>
    </lineage>
</organism>
<dbReference type="InterPro" id="IPR000620">
    <property type="entry name" value="EamA_dom"/>
</dbReference>
<keyword evidence="4" id="KW-0997">Cell inner membrane</keyword>
<feature type="transmembrane region" description="Helical" evidence="11">
    <location>
        <begin position="273"/>
        <end position="292"/>
    </location>
</feature>
<dbReference type="PANTHER" id="PTHR30561:SF9">
    <property type="entry name" value="4-AMINO-4-DEOXY-L-ARABINOSE-PHOSPHOUNDECAPRENOL FLIPPASE SUBUNIT ARNF-RELATED"/>
    <property type="match status" value="1"/>
</dbReference>
<comment type="subcellular location">
    <subcellularLocation>
        <location evidence="1">Cell membrane</location>
        <topology evidence="1">Multi-pass membrane protein</topology>
    </subcellularLocation>
</comment>
<accession>A0A0G3BKX3</accession>
<evidence type="ECO:0000313" key="14">
    <source>
        <dbReference type="Proteomes" id="UP000035352"/>
    </source>
</evidence>
<feature type="transmembrane region" description="Helical" evidence="11">
    <location>
        <begin position="119"/>
        <end position="137"/>
    </location>
</feature>
<name>A0A0G3BKX3_9BURK</name>
<sequence>MTFLALGLILLSAVLHAVWNLLVKKASSAPHFILLGTLLVSLLWGPVAMCFHGDEVSTLGLPQWGVLLASALINLVYLRTLMRGYAASDLSVVYPVARGSAPLLVTVAAVVVLGERLSLMSALGGLTIVVGVFLIAGGPRLWKGSGAADRKNTAARGIAWGMGVGTCVASYTVVDAYAITVLHVPPLLVMYFACVLRLPFLLPFALRDVEGLTRSLRSHWRAGLAFAMLAPLTYVLVLNAVKLAPLSQVAPAREVSMLFAALLGGRLLGEADSALRLVGAGCIATGVVVLAMA</sequence>
<keyword evidence="7" id="KW-0448">Lipopolysaccharide biosynthesis</keyword>
<feature type="transmembrane region" description="Helical" evidence="11">
    <location>
        <begin position="92"/>
        <end position="113"/>
    </location>
</feature>
<evidence type="ECO:0000256" key="5">
    <source>
        <dbReference type="ARBA" id="ARBA00022556"/>
    </source>
</evidence>
<keyword evidence="14" id="KW-1185">Reference proteome</keyword>
<evidence type="ECO:0000256" key="4">
    <source>
        <dbReference type="ARBA" id="ARBA00022519"/>
    </source>
</evidence>
<dbReference type="GO" id="GO:0009245">
    <property type="term" value="P:lipid A biosynthetic process"/>
    <property type="evidence" value="ECO:0007669"/>
    <property type="project" value="UniProtKB-KW"/>
</dbReference>
<dbReference type="OrthoDB" id="9783707at2"/>
<dbReference type="SUPFAM" id="SSF103481">
    <property type="entry name" value="Multidrug resistance efflux transporter EmrE"/>
    <property type="match status" value="2"/>
</dbReference>
<evidence type="ECO:0000256" key="10">
    <source>
        <dbReference type="ARBA" id="ARBA00023136"/>
    </source>
</evidence>
<dbReference type="AlphaFoldDB" id="A0A0G3BKX3"/>
<reference evidence="13 14" key="1">
    <citation type="submission" date="2015-05" db="EMBL/GenBank/DDBJ databases">
        <authorList>
            <person name="Tang B."/>
            <person name="Yu Y."/>
        </authorList>
    </citation>
    <scope>NUCLEOTIDE SEQUENCE [LARGE SCALE GENOMIC DNA]</scope>
    <source>
        <strain evidence="13 14">DSM 7029</strain>
    </source>
</reference>
<dbReference type="GO" id="GO:0005886">
    <property type="term" value="C:plasma membrane"/>
    <property type="evidence" value="ECO:0007669"/>
    <property type="project" value="UniProtKB-SubCell"/>
</dbReference>
<proteinExistence type="predicted"/>
<keyword evidence="8 11" id="KW-1133">Transmembrane helix</keyword>
<evidence type="ECO:0000256" key="6">
    <source>
        <dbReference type="ARBA" id="ARBA00022692"/>
    </source>
</evidence>
<feature type="transmembrane region" description="Helical" evidence="11">
    <location>
        <begin position="188"/>
        <end position="206"/>
    </location>
</feature>
<dbReference type="KEGG" id="pbh:AAW51_0499"/>
<dbReference type="InterPro" id="IPR037185">
    <property type="entry name" value="EmrE-like"/>
</dbReference>
<evidence type="ECO:0000256" key="8">
    <source>
        <dbReference type="ARBA" id="ARBA00022989"/>
    </source>
</evidence>
<gene>
    <name evidence="13" type="ORF">AAW51_0499</name>
</gene>
<dbReference type="GO" id="GO:0009103">
    <property type="term" value="P:lipopolysaccharide biosynthetic process"/>
    <property type="evidence" value="ECO:0007669"/>
    <property type="project" value="UniProtKB-KW"/>
</dbReference>
<dbReference type="Pfam" id="PF00892">
    <property type="entry name" value="EamA"/>
    <property type="match status" value="2"/>
</dbReference>
<feature type="transmembrane region" description="Helical" evidence="11">
    <location>
        <begin position="32"/>
        <end position="49"/>
    </location>
</feature>
<dbReference type="EMBL" id="CP011371">
    <property type="protein sequence ID" value="AKJ27190.1"/>
    <property type="molecule type" value="Genomic_DNA"/>
</dbReference>
<evidence type="ECO:0000256" key="7">
    <source>
        <dbReference type="ARBA" id="ARBA00022985"/>
    </source>
</evidence>
<feature type="domain" description="EamA" evidence="12">
    <location>
        <begin position="156"/>
        <end position="291"/>
    </location>
</feature>
<dbReference type="InterPro" id="IPR000390">
    <property type="entry name" value="Small_drug/metabolite_transptr"/>
</dbReference>
<dbReference type="Gene3D" id="1.10.3730.20">
    <property type="match status" value="2"/>
</dbReference>
<evidence type="ECO:0000256" key="2">
    <source>
        <dbReference type="ARBA" id="ARBA00022475"/>
    </source>
</evidence>
<feature type="domain" description="EamA" evidence="12">
    <location>
        <begin position="6"/>
        <end position="136"/>
    </location>
</feature>
<keyword evidence="6 11" id="KW-0812">Transmembrane</keyword>
<keyword evidence="3" id="KW-0444">Lipid biosynthesis</keyword>
<feature type="transmembrane region" description="Helical" evidence="11">
    <location>
        <begin position="218"/>
        <end position="237"/>
    </location>
</feature>
<dbReference type="Proteomes" id="UP000035352">
    <property type="component" value="Chromosome"/>
</dbReference>
<keyword evidence="10 11" id="KW-0472">Membrane</keyword>
<dbReference type="GO" id="GO:0022857">
    <property type="term" value="F:transmembrane transporter activity"/>
    <property type="evidence" value="ECO:0007669"/>
    <property type="project" value="InterPro"/>
</dbReference>
<feature type="transmembrane region" description="Helical" evidence="11">
    <location>
        <begin position="6"/>
        <end position="23"/>
    </location>
</feature>
<evidence type="ECO:0000256" key="1">
    <source>
        <dbReference type="ARBA" id="ARBA00004651"/>
    </source>
</evidence>
<evidence type="ECO:0000256" key="9">
    <source>
        <dbReference type="ARBA" id="ARBA00023098"/>
    </source>
</evidence>
<feature type="transmembrane region" description="Helical" evidence="11">
    <location>
        <begin position="61"/>
        <end position="80"/>
    </location>
</feature>
<evidence type="ECO:0000313" key="13">
    <source>
        <dbReference type="EMBL" id="AKJ27190.1"/>
    </source>
</evidence>
<keyword evidence="5" id="KW-0441">Lipid A biosynthesis</keyword>
<dbReference type="STRING" id="413882.AAW51_0499"/>
<evidence type="ECO:0000259" key="12">
    <source>
        <dbReference type="Pfam" id="PF00892"/>
    </source>
</evidence>
<evidence type="ECO:0000256" key="11">
    <source>
        <dbReference type="SAM" id="Phobius"/>
    </source>
</evidence>
<keyword evidence="9" id="KW-0443">Lipid metabolism</keyword>
<feature type="transmembrane region" description="Helical" evidence="11">
    <location>
        <begin position="158"/>
        <end position="182"/>
    </location>
</feature>
<protein>
    <submittedName>
        <fullName evidence="13">Integral membrane protein</fullName>
    </submittedName>
</protein>
<dbReference type="RefSeq" id="WP_047193348.1">
    <property type="nucleotide sequence ID" value="NZ_CP011371.1"/>
</dbReference>
<evidence type="ECO:0000256" key="3">
    <source>
        <dbReference type="ARBA" id="ARBA00022516"/>
    </source>
</evidence>
<keyword evidence="2" id="KW-1003">Cell membrane</keyword>
<dbReference type="PANTHER" id="PTHR30561">
    <property type="entry name" value="SMR FAMILY PROTON-DEPENDENT DRUG EFFLUX TRANSPORTER SUGE"/>
    <property type="match status" value="1"/>
</dbReference>